<dbReference type="InterPro" id="IPR002582">
    <property type="entry name" value="ACPS"/>
</dbReference>
<comment type="function">
    <text evidence="11">Transfers the 4'-phosphopantetheine moiety from coenzyme A to a Ser of acyl-carrier-protein.</text>
</comment>
<dbReference type="GO" id="GO:0005829">
    <property type="term" value="C:cytosol"/>
    <property type="evidence" value="ECO:0007669"/>
    <property type="project" value="TreeGrafter"/>
</dbReference>
<evidence type="ECO:0000256" key="1">
    <source>
        <dbReference type="ARBA" id="ARBA00001946"/>
    </source>
</evidence>
<proteinExistence type="inferred from homology"/>
<reference evidence="13 14" key="1">
    <citation type="submission" date="2016-10" db="EMBL/GenBank/DDBJ databases">
        <authorList>
            <person name="Varghese N."/>
            <person name="Submissions S."/>
        </authorList>
    </citation>
    <scope>NUCLEOTIDE SEQUENCE [LARGE SCALE GENOMIC DNA]</scope>
    <source>
        <strain evidence="13 14">IBRC-M10081</strain>
    </source>
</reference>
<dbReference type="InterPro" id="IPR008278">
    <property type="entry name" value="4-PPantetheinyl_Trfase_dom"/>
</dbReference>
<name>A0A662Z5N5_9STAP</name>
<evidence type="ECO:0000256" key="6">
    <source>
        <dbReference type="ARBA" id="ARBA00022723"/>
    </source>
</evidence>
<keyword evidence="5 11" id="KW-0808">Transferase</keyword>
<feature type="binding site" evidence="11">
    <location>
        <position position="59"/>
    </location>
    <ligand>
        <name>Mg(2+)</name>
        <dbReference type="ChEBI" id="CHEBI:18420"/>
    </ligand>
</feature>
<keyword evidence="9 11" id="KW-0443">Lipid metabolism</keyword>
<dbReference type="InterPro" id="IPR004568">
    <property type="entry name" value="Ppantetheine-prot_Trfase_dom"/>
</dbReference>
<organism evidence="13 14">
    <name type="scientific">Aliicoccus persicus</name>
    <dbReference type="NCBI Taxonomy" id="930138"/>
    <lineage>
        <taxon>Bacteria</taxon>
        <taxon>Bacillati</taxon>
        <taxon>Bacillota</taxon>
        <taxon>Bacilli</taxon>
        <taxon>Bacillales</taxon>
        <taxon>Staphylococcaceae</taxon>
        <taxon>Aliicoccus</taxon>
    </lineage>
</organism>
<dbReference type="NCBIfam" id="TIGR00556">
    <property type="entry name" value="pantethn_trn"/>
    <property type="match status" value="1"/>
</dbReference>
<sequence>MIIGLGTDIVEIDRIRAVEDKNKRLSKRILSEDEARYYETLTSDSRKIEYLAGRYAVKEAYSKALGSGIGATISFKEIICLNDEMGKPYLQNDQAALVSISHTEHYATATVIIQTVKE</sequence>
<dbReference type="Proteomes" id="UP000243605">
    <property type="component" value="Unassembled WGS sequence"/>
</dbReference>
<dbReference type="EC" id="2.7.8.7" evidence="11"/>
<feature type="domain" description="4'-phosphopantetheinyl transferase" evidence="12">
    <location>
        <begin position="4"/>
        <end position="109"/>
    </location>
</feature>
<keyword evidence="8 11" id="KW-0460">Magnesium</keyword>
<evidence type="ECO:0000256" key="7">
    <source>
        <dbReference type="ARBA" id="ARBA00022832"/>
    </source>
</evidence>
<evidence type="ECO:0000256" key="8">
    <source>
        <dbReference type="ARBA" id="ARBA00022842"/>
    </source>
</evidence>
<keyword evidence="7 11" id="KW-0276">Fatty acid metabolism</keyword>
<dbReference type="EMBL" id="FOIT01000004">
    <property type="protein sequence ID" value="SEW08894.1"/>
    <property type="molecule type" value="Genomic_DNA"/>
</dbReference>
<gene>
    <name evidence="11" type="primary">acpS</name>
    <name evidence="13" type="ORF">SAMN05192557_1582</name>
</gene>
<comment type="cofactor">
    <cofactor evidence="1 11">
        <name>Mg(2+)</name>
        <dbReference type="ChEBI" id="CHEBI:18420"/>
    </cofactor>
</comment>
<dbReference type="NCBIfam" id="TIGR00516">
    <property type="entry name" value="acpS"/>
    <property type="match status" value="1"/>
</dbReference>
<comment type="catalytic activity">
    <reaction evidence="11">
        <text>apo-[ACP] + CoA = holo-[ACP] + adenosine 3',5'-bisphosphate + H(+)</text>
        <dbReference type="Rhea" id="RHEA:12068"/>
        <dbReference type="Rhea" id="RHEA-COMP:9685"/>
        <dbReference type="Rhea" id="RHEA-COMP:9690"/>
        <dbReference type="ChEBI" id="CHEBI:15378"/>
        <dbReference type="ChEBI" id="CHEBI:29999"/>
        <dbReference type="ChEBI" id="CHEBI:57287"/>
        <dbReference type="ChEBI" id="CHEBI:58343"/>
        <dbReference type="ChEBI" id="CHEBI:64479"/>
        <dbReference type="EC" id="2.7.8.7"/>
    </reaction>
</comment>
<dbReference type="GO" id="GO:0008897">
    <property type="term" value="F:holo-[acyl-carrier-protein] synthase activity"/>
    <property type="evidence" value="ECO:0007669"/>
    <property type="project" value="UniProtKB-UniRule"/>
</dbReference>
<dbReference type="GO" id="GO:0006633">
    <property type="term" value="P:fatty acid biosynthetic process"/>
    <property type="evidence" value="ECO:0007669"/>
    <property type="project" value="UniProtKB-UniRule"/>
</dbReference>
<dbReference type="InterPro" id="IPR050559">
    <property type="entry name" value="P-Pant_transferase_sf"/>
</dbReference>
<evidence type="ECO:0000256" key="2">
    <source>
        <dbReference type="ARBA" id="ARBA00010990"/>
    </source>
</evidence>
<dbReference type="GO" id="GO:0019878">
    <property type="term" value="P:lysine biosynthetic process via aminoadipic acid"/>
    <property type="evidence" value="ECO:0007669"/>
    <property type="project" value="TreeGrafter"/>
</dbReference>
<evidence type="ECO:0000256" key="11">
    <source>
        <dbReference type="HAMAP-Rule" id="MF_00101"/>
    </source>
</evidence>
<evidence type="ECO:0000256" key="5">
    <source>
        <dbReference type="ARBA" id="ARBA00022679"/>
    </source>
</evidence>
<dbReference type="InterPro" id="IPR037143">
    <property type="entry name" value="4-PPantetheinyl_Trfase_dom_sf"/>
</dbReference>
<evidence type="ECO:0000256" key="3">
    <source>
        <dbReference type="ARBA" id="ARBA00022490"/>
    </source>
</evidence>
<keyword evidence="6 11" id="KW-0479">Metal-binding</keyword>
<dbReference type="HAMAP" id="MF_00101">
    <property type="entry name" value="AcpS"/>
    <property type="match status" value="1"/>
</dbReference>
<evidence type="ECO:0000313" key="14">
    <source>
        <dbReference type="Proteomes" id="UP000243605"/>
    </source>
</evidence>
<dbReference type="PANTHER" id="PTHR12215">
    <property type="entry name" value="PHOSPHOPANTETHEINE TRANSFERASE"/>
    <property type="match status" value="1"/>
</dbReference>
<comment type="subcellular location">
    <subcellularLocation>
        <location evidence="11">Cytoplasm</location>
    </subcellularLocation>
</comment>
<evidence type="ECO:0000256" key="4">
    <source>
        <dbReference type="ARBA" id="ARBA00022516"/>
    </source>
</evidence>
<dbReference type="GO" id="GO:0000287">
    <property type="term" value="F:magnesium ion binding"/>
    <property type="evidence" value="ECO:0007669"/>
    <property type="project" value="UniProtKB-UniRule"/>
</dbReference>
<keyword evidence="14" id="KW-1185">Reference proteome</keyword>
<comment type="similarity">
    <text evidence="11">Belongs to the P-Pant transferase superfamily. AcpS family.</text>
</comment>
<dbReference type="Gene3D" id="3.90.470.20">
    <property type="entry name" value="4'-phosphopantetheinyl transferase domain"/>
    <property type="match status" value="1"/>
</dbReference>
<keyword evidence="3 11" id="KW-0963">Cytoplasm</keyword>
<comment type="similarity">
    <text evidence="2">Belongs to the P-Pant transferase superfamily. Gsp/Sfp/HetI/AcpT family.</text>
</comment>
<evidence type="ECO:0000313" key="13">
    <source>
        <dbReference type="EMBL" id="SEW08894.1"/>
    </source>
</evidence>
<evidence type="ECO:0000259" key="12">
    <source>
        <dbReference type="Pfam" id="PF01648"/>
    </source>
</evidence>
<evidence type="ECO:0000256" key="10">
    <source>
        <dbReference type="ARBA" id="ARBA00023160"/>
    </source>
</evidence>
<evidence type="ECO:0000256" key="9">
    <source>
        <dbReference type="ARBA" id="ARBA00023098"/>
    </source>
</evidence>
<accession>A0A662Z5N5</accession>
<keyword evidence="10 11" id="KW-0275">Fatty acid biosynthesis</keyword>
<dbReference type="PANTHER" id="PTHR12215:SF10">
    <property type="entry name" value="L-AMINOADIPATE-SEMIALDEHYDE DEHYDROGENASE-PHOSPHOPANTETHEINYL TRANSFERASE"/>
    <property type="match status" value="1"/>
</dbReference>
<dbReference type="SUPFAM" id="SSF56214">
    <property type="entry name" value="4'-phosphopantetheinyl transferase"/>
    <property type="match status" value="1"/>
</dbReference>
<dbReference type="Pfam" id="PF01648">
    <property type="entry name" value="ACPS"/>
    <property type="match status" value="1"/>
</dbReference>
<feature type="binding site" evidence="11">
    <location>
        <position position="8"/>
    </location>
    <ligand>
        <name>Mg(2+)</name>
        <dbReference type="ChEBI" id="CHEBI:18420"/>
    </ligand>
</feature>
<dbReference type="RefSeq" id="WP_091475497.1">
    <property type="nucleotide sequence ID" value="NZ_FOIT01000004.1"/>
</dbReference>
<dbReference type="OrthoDB" id="517356at2"/>
<keyword evidence="4 11" id="KW-0444">Lipid biosynthesis</keyword>
<dbReference type="AlphaFoldDB" id="A0A662Z5N5"/>
<protein>
    <recommendedName>
        <fullName evidence="11">Holo-[acyl-carrier-protein] synthase</fullName>
        <shortName evidence="11">Holo-ACP synthase</shortName>
        <ecNumber evidence="11">2.7.8.7</ecNumber>
    </recommendedName>
    <alternativeName>
        <fullName evidence="11">4'-phosphopantetheinyl transferase AcpS</fullName>
    </alternativeName>
</protein>